<evidence type="ECO:0000313" key="3">
    <source>
        <dbReference type="Proteomes" id="UP000308196"/>
    </source>
</evidence>
<protein>
    <submittedName>
        <fullName evidence="2">Uncharacterized protein</fullName>
    </submittedName>
</protein>
<dbReference type="Proteomes" id="UP000308196">
    <property type="component" value="Chromosome"/>
</dbReference>
<sequence>MTLTVLQRRAIIYSVAILSLIVKSDTILMNILKIVVLCILLSVYYFYIYKEEKKIENRINHYKIPDFLFLICSLSQIYKLTLLLIN</sequence>
<keyword evidence="1" id="KW-0472">Membrane</keyword>
<evidence type="ECO:0000313" key="2">
    <source>
        <dbReference type="EMBL" id="VTR49025.1"/>
    </source>
</evidence>
<dbReference type="KEGG" id="stha:NCTC11429_03802"/>
<gene>
    <name evidence="2" type="ORF">NCTC11429_03802</name>
</gene>
<evidence type="ECO:0000256" key="1">
    <source>
        <dbReference type="SAM" id="Phobius"/>
    </source>
</evidence>
<reference evidence="2 3" key="1">
    <citation type="submission" date="2019-05" db="EMBL/GenBank/DDBJ databases">
        <authorList>
            <consortium name="Pathogen Informatics"/>
        </authorList>
    </citation>
    <scope>NUCLEOTIDE SEQUENCE [LARGE SCALE GENOMIC DNA]</scope>
    <source>
        <strain evidence="2 3">NCTC11429</strain>
    </source>
</reference>
<accession>A0A4U9VNY3</accession>
<organism evidence="2 3">
    <name type="scientific">Sphingobacterium thalpophilum</name>
    <dbReference type="NCBI Taxonomy" id="259"/>
    <lineage>
        <taxon>Bacteria</taxon>
        <taxon>Pseudomonadati</taxon>
        <taxon>Bacteroidota</taxon>
        <taxon>Sphingobacteriia</taxon>
        <taxon>Sphingobacteriales</taxon>
        <taxon>Sphingobacteriaceae</taxon>
        <taxon>Sphingobacterium</taxon>
    </lineage>
</organism>
<dbReference type="EMBL" id="LR590484">
    <property type="protein sequence ID" value="VTR49025.1"/>
    <property type="molecule type" value="Genomic_DNA"/>
</dbReference>
<keyword evidence="1" id="KW-1133">Transmembrane helix</keyword>
<dbReference type="AlphaFoldDB" id="A0A4U9VNY3"/>
<feature type="transmembrane region" description="Helical" evidence="1">
    <location>
        <begin position="27"/>
        <end position="47"/>
    </location>
</feature>
<proteinExistence type="predicted"/>
<name>A0A4U9VNY3_9SPHI</name>
<keyword evidence="1" id="KW-0812">Transmembrane</keyword>